<name>A0A9P5XCF9_9AGAR</name>
<feature type="compositionally biased region" description="Basic and acidic residues" evidence="1">
    <location>
        <begin position="568"/>
        <end position="577"/>
    </location>
</feature>
<reference evidence="2" key="1">
    <citation type="submission" date="2020-11" db="EMBL/GenBank/DDBJ databases">
        <authorList>
            <consortium name="DOE Joint Genome Institute"/>
            <person name="Ahrendt S."/>
            <person name="Riley R."/>
            <person name="Andreopoulos W."/>
            <person name="Labutti K."/>
            <person name="Pangilinan J."/>
            <person name="Ruiz-Duenas F.J."/>
            <person name="Barrasa J.M."/>
            <person name="Sanchez-Garcia M."/>
            <person name="Camarero S."/>
            <person name="Miyauchi S."/>
            <person name="Serrano A."/>
            <person name="Linde D."/>
            <person name="Babiker R."/>
            <person name="Drula E."/>
            <person name="Ayuso-Fernandez I."/>
            <person name="Pacheco R."/>
            <person name="Padilla G."/>
            <person name="Ferreira P."/>
            <person name="Barriuso J."/>
            <person name="Kellner H."/>
            <person name="Castanera R."/>
            <person name="Alfaro M."/>
            <person name="Ramirez L."/>
            <person name="Pisabarro A.G."/>
            <person name="Kuo A."/>
            <person name="Tritt A."/>
            <person name="Lipzen A."/>
            <person name="He G."/>
            <person name="Yan M."/>
            <person name="Ng V."/>
            <person name="Cullen D."/>
            <person name="Martin F."/>
            <person name="Rosso M.-N."/>
            <person name="Henrissat B."/>
            <person name="Hibbett D."/>
            <person name="Martinez A.T."/>
            <person name="Grigoriev I.V."/>
        </authorList>
    </citation>
    <scope>NUCLEOTIDE SEQUENCE</scope>
    <source>
        <strain evidence="2">MF-IS2</strain>
    </source>
</reference>
<feature type="compositionally biased region" description="Polar residues" evidence="1">
    <location>
        <begin position="606"/>
        <end position="619"/>
    </location>
</feature>
<organism evidence="2 3">
    <name type="scientific">Macrolepiota fuliginosa MF-IS2</name>
    <dbReference type="NCBI Taxonomy" id="1400762"/>
    <lineage>
        <taxon>Eukaryota</taxon>
        <taxon>Fungi</taxon>
        <taxon>Dikarya</taxon>
        <taxon>Basidiomycota</taxon>
        <taxon>Agaricomycotina</taxon>
        <taxon>Agaricomycetes</taxon>
        <taxon>Agaricomycetidae</taxon>
        <taxon>Agaricales</taxon>
        <taxon>Agaricineae</taxon>
        <taxon>Agaricaceae</taxon>
        <taxon>Macrolepiota</taxon>
    </lineage>
</organism>
<feature type="compositionally biased region" description="Low complexity" evidence="1">
    <location>
        <begin position="667"/>
        <end position="683"/>
    </location>
</feature>
<dbReference type="AlphaFoldDB" id="A0A9P5XCF9"/>
<feature type="region of interest" description="Disordered" evidence="1">
    <location>
        <begin position="459"/>
        <end position="699"/>
    </location>
</feature>
<evidence type="ECO:0000313" key="2">
    <source>
        <dbReference type="EMBL" id="KAF9447005.1"/>
    </source>
</evidence>
<keyword evidence="3" id="KW-1185">Reference proteome</keyword>
<dbReference type="EMBL" id="MU151220">
    <property type="protein sequence ID" value="KAF9447005.1"/>
    <property type="molecule type" value="Genomic_DNA"/>
</dbReference>
<gene>
    <name evidence="2" type="ORF">P691DRAFT_776457</name>
</gene>
<feature type="compositionally biased region" description="Low complexity" evidence="1">
    <location>
        <begin position="115"/>
        <end position="137"/>
    </location>
</feature>
<protein>
    <submittedName>
        <fullName evidence="2">Uncharacterized protein</fullName>
    </submittedName>
</protein>
<proteinExistence type="predicted"/>
<feature type="compositionally biased region" description="Low complexity" evidence="1">
    <location>
        <begin position="541"/>
        <end position="562"/>
    </location>
</feature>
<sequence>MSTSVSTFFSKDALLRRQARLNRTRKNGTMPVPSQILSPSTGSVLDIIPEEEFDSTPSVSMPISAPTTRAQRRRALNVQSTGLRTALDDITEEVITFTNISFNFPLPPLPTPALSRSPCKSPPSMSSSLPSSPDSQSAGLPSTPSSSDDEFSLPSPAFNPRRAAIKPLVINKLHRPSTLPTIDRSEESDSDDSDSEWYTREFSKILTLNSRLPPASFPAAHRDSISIAPALDSPLSPSLPERRRRRNSGLHFSVLDAPPVPPIPSQFLSPKCTKTLSITPRRPPPRMSIPDDACSAFSLSLYTDDIAEPEPSPLSAYSQESACSGGRGGIEEVSDEVEFPEDFVVQMDCPMMLPLSIPASPLDLEADIAQGLEELWTKENAAVESPKPTDELGLGVGFILEEDDEREEIQPLRVEQYVEVVAPRIICTSPPPSPLFVPAPPPITVAPVTPPRPVRSSSMSTISSFSFPPSPLSANQEFPVEDDLRDEDFDERRHGLKSKWSSSTLASVREEHAIPSPKFPGASKLKMYFQGQHKRGASSISMPLSPKFPKMPLMPLSPSPIKSKTKGKKEEKKEKDGRRRSKRESENDILIIGYNSSPFSPRPSHDSYSCYPNSPLSSPRRSHDKTPSSSPRRSNDLPHTPSPSRPGRHHAGVRRSPSQCSGVSDCGSEASSASGWSSSSGSGLRRKPIPVEMFLRGSI</sequence>
<comment type="caution">
    <text evidence="2">The sequence shown here is derived from an EMBL/GenBank/DDBJ whole genome shotgun (WGS) entry which is preliminary data.</text>
</comment>
<evidence type="ECO:0000256" key="1">
    <source>
        <dbReference type="SAM" id="MobiDB-lite"/>
    </source>
</evidence>
<dbReference type="OrthoDB" id="2692698at2759"/>
<dbReference type="Proteomes" id="UP000807342">
    <property type="component" value="Unassembled WGS sequence"/>
</dbReference>
<feature type="compositionally biased region" description="Acidic residues" evidence="1">
    <location>
        <begin position="479"/>
        <end position="489"/>
    </location>
</feature>
<feature type="region of interest" description="Disordered" evidence="1">
    <location>
        <begin position="113"/>
        <end position="158"/>
    </location>
</feature>
<evidence type="ECO:0000313" key="3">
    <source>
        <dbReference type="Proteomes" id="UP000807342"/>
    </source>
</evidence>
<accession>A0A9P5XCF9</accession>